<protein>
    <submittedName>
        <fullName evidence="2">Putative AbiEi antitoxin of type IV toxin-antitoxin system</fullName>
    </submittedName>
</protein>
<dbReference type="Gene3D" id="3.40.960.10">
    <property type="entry name" value="VSR Endonuclease"/>
    <property type="match status" value="1"/>
</dbReference>
<evidence type="ECO:0000313" key="2">
    <source>
        <dbReference type="EMBL" id="TQJ09191.1"/>
    </source>
</evidence>
<sequence>MSDDLLERRALGQHGLVTTSQAAELGVDRWALSALVTAKQLVRLGRGVYALPAPELDTAEGRHEAMARGALLTYPEAALSGITAVMAHGLPTVDKLPTRPRLVDDLPREVLTQSLILRPRRGEGVVTTDWGRTVGVADAVVQVAREHGTGPGLVAADAALHSGVVTPEQLEAVAERVHGWPRYGRVRTMMAMLDGRSESPGETLLRLELTAAGIETTPQVEIRDPHGRLVGRVDLLVKGLKLVIEFDGLVKYRDGGAEALVAEKRREDELRALGYVVVRIVWADLHHPVRLLARVRAAMALAAPLPAA</sequence>
<keyword evidence="3" id="KW-1185">Reference proteome</keyword>
<reference evidence="2 3" key="1">
    <citation type="submission" date="2019-06" db="EMBL/GenBank/DDBJ databases">
        <title>Sequencing the genomes of 1000 actinobacteria strains.</title>
        <authorList>
            <person name="Klenk H.-P."/>
        </authorList>
    </citation>
    <scope>NUCLEOTIDE SEQUENCE [LARGE SCALE GENOMIC DNA]</scope>
    <source>
        <strain evidence="2 3">DSM 18607</strain>
    </source>
</reference>
<gene>
    <name evidence="2" type="ORF">FB458_2299</name>
</gene>
<evidence type="ECO:0000259" key="1">
    <source>
        <dbReference type="Pfam" id="PF13338"/>
    </source>
</evidence>
<dbReference type="EMBL" id="VFMN01000001">
    <property type="protein sequence ID" value="TQJ09191.1"/>
    <property type="molecule type" value="Genomic_DNA"/>
</dbReference>
<organism evidence="2 3">
    <name type="scientific">Lapillicoccus jejuensis</name>
    <dbReference type="NCBI Taxonomy" id="402171"/>
    <lineage>
        <taxon>Bacteria</taxon>
        <taxon>Bacillati</taxon>
        <taxon>Actinomycetota</taxon>
        <taxon>Actinomycetes</taxon>
        <taxon>Micrococcales</taxon>
        <taxon>Intrasporangiaceae</taxon>
        <taxon>Lapillicoccus</taxon>
    </lineage>
</organism>
<dbReference type="Pfam" id="PF13338">
    <property type="entry name" value="AbiEi_4"/>
    <property type="match status" value="1"/>
</dbReference>
<comment type="caution">
    <text evidence="2">The sequence shown here is derived from an EMBL/GenBank/DDBJ whole genome shotgun (WGS) entry which is preliminary data.</text>
</comment>
<feature type="domain" description="AbiEi antitoxin N-terminal" evidence="1">
    <location>
        <begin position="6"/>
        <end position="52"/>
    </location>
</feature>
<dbReference type="SUPFAM" id="SSF52980">
    <property type="entry name" value="Restriction endonuclease-like"/>
    <property type="match status" value="1"/>
</dbReference>
<dbReference type="InterPro" id="IPR011335">
    <property type="entry name" value="Restrct_endonuc-II-like"/>
</dbReference>
<dbReference type="AlphaFoldDB" id="A0A542E1G5"/>
<name>A0A542E1G5_9MICO</name>
<accession>A0A542E1G5</accession>
<dbReference type="InterPro" id="IPR025159">
    <property type="entry name" value="AbiEi_N"/>
</dbReference>
<evidence type="ECO:0000313" key="3">
    <source>
        <dbReference type="Proteomes" id="UP000317893"/>
    </source>
</evidence>
<dbReference type="OrthoDB" id="5176673at2"/>
<dbReference type="Proteomes" id="UP000317893">
    <property type="component" value="Unassembled WGS sequence"/>
</dbReference>
<dbReference type="RefSeq" id="WP_141848600.1">
    <property type="nucleotide sequence ID" value="NZ_BAAAPR010000005.1"/>
</dbReference>
<proteinExistence type="predicted"/>